<accession>A0A846Y6C6</accession>
<dbReference type="Gene3D" id="1.10.10.10">
    <property type="entry name" value="Winged helix-like DNA-binding domain superfamily/Winged helix DNA-binding domain"/>
    <property type="match status" value="1"/>
</dbReference>
<dbReference type="EMBL" id="JAAXOP010000017">
    <property type="protein sequence ID" value="NKY53374.1"/>
    <property type="molecule type" value="Genomic_DNA"/>
</dbReference>
<dbReference type="Proteomes" id="UP000565711">
    <property type="component" value="Unassembled WGS sequence"/>
</dbReference>
<dbReference type="InterPro" id="IPR036390">
    <property type="entry name" value="WH_DNA-bd_sf"/>
</dbReference>
<dbReference type="RefSeq" id="WP_067878583.1">
    <property type="nucleotide sequence ID" value="NZ_JAAXOP010000017.1"/>
</dbReference>
<gene>
    <name evidence="1" type="ORF">HGA08_24560</name>
</gene>
<keyword evidence="2" id="KW-1185">Reference proteome</keyword>
<dbReference type="AlphaFoldDB" id="A0A846Y6C6"/>
<sequence>MITSQPSMHSTGGNAVPKPLGYWVKRIHNGLEGNLDAQLGGFGLNRRTWQVLNTVASGPIELSAIERALEPFRDHGEPVAAPCVAALCERGALGSDRSARYVLTAAGLTLHRSAADRVHAARRAVMRGIAPQEYEQLIDLLRRVAENIDPGAHG</sequence>
<comment type="caution">
    <text evidence="1">The sequence shown here is derived from an EMBL/GenBank/DDBJ whole genome shotgun (WGS) entry which is preliminary data.</text>
</comment>
<evidence type="ECO:0000313" key="1">
    <source>
        <dbReference type="EMBL" id="NKY53374.1"/>
    </source>
</evidence>
<organism evidence="1 2">
    <name type="scientific">Nocardia vermiculata</name>
    <dbReference type="NCBI Taxonomy" id="257274"/>
    <lineage>
        <taxon>Bacteria</taxon>
        <taxon>Bacillati</taxon>
        <taxon>Actinomycetota</taxon>
        <taxon>Actinomycetes</taxon>
        <taxon>Mycobacteriales</taxon>
        <taxon>Nocardiaceae</taxon>
        <taxon>Nocardia</taxon>
    </lineage>
</organism>
<dbReference type="InterPro" id="IPR036388">
    <property type="entry name" value="WH-like_DNA-bd_sf"/>
</dbReference>
<proteinExistence type="predicted"/>
<name>A0A846Y6C6_9NOCA</name>
<reference evidence="1 2" key="1">
    <citation type="submission" date="2020-04" db="EMBL/GenBank/DDBJ databases">
        <title>MicrobeNet Type strains.</title>
        <authorList>
            <person name="Nicholson A.C."/>
        </authorList>
    </citation>
    <scope>NUCLEOTIDE SEQUENCE [LARGE SCALE GENOMIC DNA]</scope>
    <source>
        <strain evidence="1 2">JCM 12354</strain>
    </source>
</reference>
<dbReference type="SUPFAM" id="SSF46785">
    <property type="entry name" value="Winged helix' DNA-binding domain"/>
    <property type="match status" value="1"/>
</dbReference>
<protein>
    <submittedName>
        <fullName evidence="1">MarR family transcriptional regulator</fullName>
    </submittedName>
</protein>
<evidence type="ECO:0000313" key="2">
    <source>
        <dbReference type="Proteomes" id="UP000565711"/>
    </source>
</evidence>